<reference evidence="2" key="1">
    <citation type="journal article" date="2014" name="Genome Biol. Evol.">
        <title>Pangenome evidence for extensive interdomain horizontal transfer affecting lineage core and shell genes in uncultured planktonic thaumarchaeota and euryarchaeota.</title>
        <authorList>
            <person name="Deschamps P."/>
            <person name="Zivanovic Y."/>
            <person name="Moreira D."/>
            <person name="Rodriguez-Valera F."/>
            <person name="Lopez-Garcia P."/>
        </authorList>
    </citation>
    <scope>NUCLEOTIDE SEQUENCE</scope>
</reference>
<dbReference type="InterPro" id="IPR006976">
    <property type="entry name" value="VanZ-like"/>
</dbReference>
<dbReference type="NCBIfam" id="NF037970">
    <property type="entry name" value="vanZ_1"/>
    <property type="match status" value="1"/>
</dbReference>
<organism evidence="2">
    <name type="scientific">uncultured marine group II/III euryarchaeote KM3_152_H07</name>
    <dbReference type="NCBI Taxonomy" id="1457895"/>
    <lineage>
        <taxon>Archaea</taxon>
        <taxon>Methanobacteriati</taxon>
        <taxon>Methanobacteriota</taxon>
        <taxon>environmental samples</taxon>
    </lineage>
</organism>
<accession>A0A075GE85</accession>
<sequence length="119" mass="12386">MTPRLAWGLALGWMALIALLSHQSAVAGPATALGQPLADKLDHLAEFALLGALLRNAVARHHPLPVVAPALFVLALGASYGALDELHQSLVPGRSAELGDWLADAVGVALGSFAFSRYE</sequence>
<evidence type="ECO:0000259" key="1">
    <source>
        <dbReference type="Pfam" id="PF04892"/>
    </source>
</evidence>
<protein>
    <submittedName>
        <fullName evidence="2">Putative integral membrane protein</fullName>
    </submittedName>
</protein>
<evidence type="ECO:0000313" key="2">
    <source>
        <dbReference type="EMBL" id="AIF01994.1"/>
    </source>
</evidence>
<name>A0A075GE85_9EURY</name>
<dbReference type="Pfam" id="PF04892">
    <property type="entry name" value="VanZ"/>
    <property type="match status" value="1"/>
</dbReference>
<feature type="domain" description="VanZ-like" evidence="1">
    <location>
        <begin position="41"/>
        <end position="115"/>
    </location>
</feature>
<proteinExistence type="predicted"/>
<dbReference type="EMBL" id="KF900637">
    <property type="protein sequence ID" value="AIF01994.1"/>
    <property type="molecule type" value="Genomic_DNA"/>
</dbReference>
<dbReference type="AlphaFoldDB" id="A0A075GE85"/>